<proteinExistence type="predicted"/>
<gene>
    <name evidence="1" type="ORF">MERR_LOCUS30980</name>
</gene>
<protein>
    <submittedName>
        <fullName evidence="1">Uncharacterized protein</fullName>
    </submittedName>
</protein>
<keyword evidence="2" id="KW-1185">Reference proteome</keyword>
<dbReference type="Proteomes" id="UP000467841">
    <property type="component" value="Unassembled WGS sequence"/>
</dbReference>
<dbReference type="AlphaFoldDB" id="A0A6D2JVB6"/>
<name>A0A6D2JVB6_9BRAS</name>
<dbReference type="EMBL" id="CACVBM020001285">
    <property type="protein sequence ID" value="CAA7043745.1"/>
    <property type="molecule type" value="Genomic_DNA"/>
</dbReference>
<comment type="caution">
    <text evidence="1">The sequence shown here is derived from an EMBL/GenBank/DDBJ whole genome shotgun (WGS) entry which is preliminary data.</text>
</comment>
<reference evidence="1" key="1">
    <citation type="submission" date="2020-01" db="EMBL/GenBank/DDBJ databases">
        <authorList>
            <person name="Mishra B."/>
        </authorList>
    </citation>
    <scope>NUCLEOTIDE SEQUENCE [LARGE SCALE GENOMIC DNA]</scope>
</reference>
<evidence type="ECO:0000313" key="1">
    <source>
        <dbReference type="EMBL" id="CAA7043745.1"/>
    </source>
</evidence>
<evidence type="ECO:0000313" key="2">
    <source>
        <dbReference type="Proteomes" id="UP000467841"/>
    </source>
</evidence>
<sequence length="107" mass="12175">MSSEIGETSASVSWFKYLAEDASSFFTRQVSFYVDDEDKLAYCFYNHERGQGLAKLRILGDAPPKNKSLQTQDVKYLGWHPSKQMWSYCVWLSSMVVEGGVIFSNAL</sequence>
<organism evidence="1 2">
    <name type="scientific">Microthlaspi erraticum</name>
    <dbReference type="NCBI Taxonomy" id="1685480"/>
    <lineage>
        <taxon>Eukaryota</taxon>
        <taxon>Viridiplantae</taxon>
        <taxon>Streptophyta</taxon>
        <taxon>Embryophyta</taxon>
        <taxon>Tracheophyta</taxon>
        <taxon>Spermatophyta</taxon>
        <taxon>Magnoliopsida</taxon>
        <taxon>eudicotyledons</taxon>
        <taxon>Gunneridae</taxon>
        <taxon>Pentapetalae</taxon>
        <taxon>rosids</taxon>
        <taxon>malvids</taxon>
        <taxon>Brassicales</taxon>
        <taxon>Brassicaceae</taxon>
        <taxon>Coluteocarpeae</taxon>
        <taxon>Microthlaspi</taxon>
    </lineage>
</organism>
<accession>A0A6D2JVB6</accession>